<evidence type="ECO:0000259" key="9">
    <source>
        <dbReference type="Pfam" id="PF02770"/>
    </source>
</evidence>
<protein>
    <submittedName>
        <fullName evidence="10">Acyl-CoA dehydrogenase YdiO</fullName>
        <ecNumber evidence="10">1.3.99.-</ecNumber>
    </submittedName>
</protein>
<dbReference type="RefSeq" id="WP_016342920.1">
    <property type="nucleotide sequence ID" value="NZ_AP022621.1"/>
</dbReference>
<dbReference type="InterPro" id="IPR036250">
    <property type="entry name" value="AcylCo_DH-like_C"/>
</dbReference>
<keyword evidence="3 6" id="KW-0285">Flavoprotein</keyword>
<dbReference type="FunFam" id="2.40.110.10:FF:000011">
    <property type="entry name" value="Acyl-CoA dehydrogenase FadE34"/>
    <property type="match status" value="1"/>
</dbReference>
<dbReference type="Gene3D" id="2.40.110.10">
    <property type="entry name" value="Butyryl-CoA Dehydrogenase, subunit A, domain 2"/>
    <property type="match status" value="1"/>
</dbReference>
<dbReference type="InterPro" id="IPR052161">
    <property type="entry name" value="Mycobact_Acyl-CoA_DH"/>
</dbReference>
<comment type="similarity">
    <text evidence="2 6">Belongs to the acyl-CoA dehydrogenase family.</text>
</comment>
<dbReference type="Pfam" id="PF00441">
    <property type="entry name" value="Acyl-CoA_dh_1"/>
    <property type="match status" value="1"/>
</dbReference>
<evidence type="ECO:0000259" key="8">
    <source>
        <dbReference type="Pfam" id="PF00441"/>
    </source>
</evidence>
<dbReference type="Proteomes" id="UP000045782">
    <property type="component" value="Unassembled WGS sequence"/>
</dbReference>
<name>A0A0U0ZIA0_9MYCO</name>
<dbReference type="SUPFAM" id="SSF47203">
    <property type="entry name" value="Acyl-CoA dehydrogenase C-terminal domain-like"/>
    <property type="match status" value="1"/>
</dbReference>
<dbReference type="Gene3D" id="1.20.140.10">
    <property type="entry name" value="Butyryl-CoA Dehydrogenase, subunit A, domain 3"/>
    <property type="match status" value="1"/>
</dbReference>
<dbReference type="GO" id="GO:0005886">
    <property type="term" value="C:plasma membrane"/>
    <property type="evidence" value="ECO:0007669"/>
    <property type="project" value="TreeGrafter"/>
</dbReference>
<evidence type="ECO:0000256" key="5">
    <source>
        <dbReference type="ARBA" id="ARBA00023002"/>
    </source>
</evidence>
<comment type="cofactor">
    <cofactor evidence="1 6">
        <name>FAD</name>
        <dbReference type="ChEBI" id="CHEBI:57692"/>
    </cofactor>
</comment>
<dbReference type="InterPro" id="IPR046373">
    <property type="entry name" value="Acyl-CoA_Oxase/DH_mid-dom_sf"/>
</dbReference>
<evidence type="ECO:0000256" key="6">
    <source>
        <dbReference type="RuleBase" id="RU362125"/>
    </source>
</evidence>
<dbReference type="GO" id="GO:0050660">
    <property type="term" value="F:flavin adenine dinucleotide binding"/>
    <property type="evidence" value="ECO:0007669"/>
    <property type="project" value="InterPro"/>
</dbReference>
<dbReference type="Pfam" id="PF02770">
    <property type="entry name" value="Acyl-CoA_dh_M"/>
    <property type="match status" value="1"/>
</dbReference>
<dbReference type="SUPFAM" id="SSF56645">
    <property type="entry name" value="Acyl-CoA dehydrogenase NM domain-like"/>
    <property type="match status" value="1"/>
</dbReference>
<keyword evidence="5 6" id="KW-0560">Oxidoreductase</keyword>
<evidence type="ECO:0000313" key="10">
    <source>
        <dbReference type="EMBL" id="CPV31418.1"/>
    </source>
</evidence>
<evidence type="ECO:0000256" key="1">
    <source>
        <dbReference type="ARBA" id="ARBA00001974"/>
    </source>
</evidence>
<dbReference type="EC" id="1.3.99.-" evidence="10"/>
<dbReference type="EMBL" id="CSWP01000001">
    <property type="protein sequence ID" value="CPV31418.1"/>
    <property type="molecule type" value="Genomic_DNA"/>
</dbReference>
<dbReference type="PANTHER" id="PTHR43292">
    <property type="entry name" value="ACYL-COA DEHYDROGENASE"/>
    <property type="match status" value="1"/>
</dbReference>
<dbReference type="Gene3D" id="1.10.540.10">
    <property type="entry name" value="Acyl-CoA dehydrogenase/oxidase, N-terminal domain"/>
    <property type="match status" value="1"/>
</dbReference>
<feature type="compositionally biased region" description="Polar residues" evidence="7">
    <location>
        <begin position="1"/>
        <end position="22"/>
    </location>
</feature>
<feature type="region of interest" description="Disordered" evidence="7">
    <location>
        <begin position="1"/>
        <end position="24"/>
    </location>
</feature>
<dbReference type="GO" id="GO:0016627">
    <property type="term" value="F:oxidoreductase activity, acting on the CH-CH group of donors"/>
    <property type="evidence" value="ECO:0007669"/>
    <property type="project" value="InterPro"/>
</dbReference>
<gene>
    <name evidence="10" type="primary">ydiO</name>
    <name evidence="10" type="ORF">ERS075579_00230</name>
</gene>
<dbReference type="AlphaFoldDB" id="A0A0U0ZIA0"/>
<feature type="domain" description="Acyl-CoA dehydrogenase/oxidase C-terminal" evidence="8">
    <location>
        <begin position="236"/>
        <end position="393"/>
    </location>
</feature>
<evidence type="ECO:0000256" key="2">
    <source>
        <dbReference type="ARBA" id="ARBA00009347"/>
    </source>
</evidence>
<reference evidence="10 11" key="1">
    <citation type="submission" date="2015-03" db="EMBL/GenBank/DDBJ databases">
        <authorList>
            <person name="Murphy D."/>
        </authorList>
    </citation>
    <scope>NUCLEOTIDE SEQUENCE [LARGE SCALE GENOMIC DNA]</scope>
    <source>
        <strain evidence="10 11">PAP088</strain>
    </source>
</reference>
<sequence length="413" mass="44639">MPVTSSEPSSAGSNTLHTSGSSQRDRVAAAAHEVLAKHPPATTPVTDLLGAVYDAGLAWVHFPVGLGGLDAPPALQAVSDTILRAAGVPDPLFVNVIGYGMAAPTVLAHGQPELTRRILRPLFTGEELWCQLFSEPGAGSDLAGLATRAVRDGDDWVINGQKVWTSGAHQARWALLVARSNPDVAKHRGLTYFVVDMTDPGVEVRPLRQMTGDAEFNEVYLTDVRIPDAHRLGNEGDGWRVSMTTLMNERSALGGAFDHGRGGGSIGNALNLWKQRPDLHTPELRAKLTNLFVRSEGNRYGTQMRIAAQGDAPMGPEGSIGKLMGAELNQQIYDFCVELLGIEATLYASYDMRRVVEDDRRADTMWAFLRSKANTIEGGTSDVMRNIIGERVLGLPGDIRVDTDKAWKDVPRG</sequence>
<evidence type="ECO:0000313" key="11">
    <source>
        <dbReference type="Proteomes" id="UP000045782"/>
    </source>
</evidence>
<dbReference type="InterPro" id="IPR037069">
    <property type="entry name" value="AcylCoA_DH/ox_N_sf"/>
</dbReference>
<proteinExistence type="inferred from homology"/>
<evidence type="ECO:0000256" key="4">
    <source>
        <dbReference type="ARBA" id="ARBA00022827"/>
    </source>
</evidence>
<dbReference type="PANTHER" id="PTHR43292:SF4">
    <property type="entry name" value="ACYL-COA DEHYDROGENASE FADE34"/>
    <property type="match status" value="1"/>
</dbReference>
<evidence type="ECO:0000256" key="3">
    <source>
        <dbReference type="ARBA" id="ARBA00022630"/>
    </source>
</evidence>
<dbReference type="InterPro" id="IPR006091">
    <property type="entry name" value="Acyl-CoA_Oxase/DH_mid-dom"/>
</dbReference>
<organism evidence="10 11">
    <name type="scientific">Mycobacteroides abscessus</name>
    <dbReference type="NCBI Taxonomy" id="36809"/>
    <lineage>
        <taxon>Bacteria</taxon>
        <taxon>Bacillati</taxon>
        <taxon>Actinomycetota</taxon>
        <taxon>Actinomycetes</taxon>
        <taxon>Mycobacteriales</taxon>
        <taxon>Mycobacteriaceae</taxon>
        <taxon>Mycobacteroides</taxon>
    </lineage>
</organism>
<keyword evidence="4 6" id="KW-0274">FAD</keyword>
<feature type="domain" description="Acyl-CoA oxidase/dehydrogenase middle" evidence="9">
    <location>
        <begin position="130"/>
        <end position="224"/>
    </location>
</feature>
<accession>A0A0U0ZIA0</accession>
<evidence type="ECO:0000256" key="7">
    <source>
        <dbReference type="SAM" id="MobiDB-lite"/>
    </source>
</evidence>
<dbReference type="InterPro" id="IPR009075">
    <property type="entry name" value="AcylCo_DH/oxidase_C"/>
</dbReference>
<dbReference type="InterPro" id="IPR009100">
    <property type="entry name" value="AcylCoA_DH/oxidase_NM_dom_sf"/>
</dbReference>